<accession>A0A6A6DHD9</accession>
<protein>
    <submittedName>
        <fullName evidence="2">Uncharacterized protein</fullName>
    </submittedName>
</protein>
<dbReference type="Proteomes" id="UP000800200">
    <property type="component" value="Unassembled WGS sequence"/>
</dbReference>
<dbReference type="AlphaFoldDB" id="A0A6A6DHD9"/>
<evidence type="ECO:0000313" key="3">
    <source>
        <dbReference type="Proteomes" id="UP000800200"/>
    </source>
</evidence>
<evidence type="ECO:0000256" key="1">
    <source>
        <dbReference type="SAM" id="Phobius"/>
    </source>
</evidence>
<feature type="transmembrane region" description="Helical" evidence="1">
    <location>
        <begin position="47"/>
        <end position="67"/>
    </location>
</feature>
<keyword evidence="3" id="KW-1185">Reference proteome</keyword>
<keyword evidence="1" id="KW-0472">Membrane</keyword>
<evidence type="ECO:0000313" key="2">
    <source>
        <dbReference type="EMBL" id="KAF2177669.1"/>
    </source>
</evidence>
<dbReference type="EMBL" id="ML994685">
    <property type="protein sequence ID" value="KAF2177669.1"/>
    <property type="molecule type" value="Genomic_DNA"/>
</dbReference>
<gene>
    <name evidence="2" type="ORF">K469DRAFT_353976</name>
</gene>
<organism evidence="2 3">
    <name type="scientific">Zopfia rhizophila CBS 207.26</name>
    <dbReference type="NCBI Taxonomy" id="1314779"/>
    <lineage>
        <taxon>Eukaryota</taxon>
        <taxon>Fungi</taxon>
        <taxon>Dikarya</taxon>
        <taxon>Ascomycota</taxon>
        <taxon>Pezizomycotina</taxon>
        <taxon>Dothideomycetes</taxon>
        <taxon>Dothideomycetes incertae sedis</taxon>
        <taxon>Zopfiaceae</taxon>
        <taxon>Zopfia</taxon>
    </lineage>
</organism>
<reference evidence="2" key="1">
    <citation type="journal article" date="2020" name="Stud. Mycol.">
        <title>101 Dothideomycetes genomes: a test case for predicting lifestyles and emergence of pathogens.</title>
        <authorList>
            <person name="Haridas S."/>
            <person name="Albert R."/>
            <person name="Binder M."/>
            <person name="Bloem J."/>
            <person name="Labutti K."/>
            <person name="Salamov A."/>
            <person name="Andreopoulos B."/>
            <person name="Baker S."/>
            <person name="Barry K."/>
            <person name="Bills G."/>
            <person name="Bluhm B."/>
            <person name="Cannon C."/>
            <person name="Castanera R."/>
            <person name="Culley D."/>
            <person name="Daum C."/>
            <person name="Ezra D."/>
            <person name="Gonzalez J."/>
            <person name="Henrissat B."/>
            <person name="Kuo A."/>
            <person name="Liang C."/>
            <person name="Lipzen A."/>
            <person name="Lutzoni F."/>
            <person name="Magnuson J."/>
            <person name="Mondo S."/>
            <person name="Nolan M."/>
            <person name="Ohm R."/>
            <person name="Pangilinan J."/>
            <person name="Park H.-J."/>
            <person name="Ramirez L."/>
            <person name="Alfaro M."/>
            <person name="Sun H."/>
            <person name="Tritt A."/>
            <person name="Yoshinaga Y."/>
            <person name="Zwiers L.-H."/>
            <person name="Turgeon B."/>
            <person name="Goodwin S."/>
            <person name="Spatafora J."/>
            <person name="Crous P."/>
            <person name="Grigoriev I."/>
        </authorList>
    </citation>
    <scope>NUCLEOTIDE SEQUENCE</scope>
    <source>
        <strain evidence="2">CBS 207.26</strain>
    </source>
</reference>
<keyword evidence="1" id="KW-0812">Transmembrane</keyword>
<sequence length="132" mass="15177">MLEHCTAWIWICHLALDEIPHLIASTKSCVALPSVGTCFQYRYLKRFVYSMDVVSAIGSIATLAALAKEISDMLTMSFEISKMHPKNFSRSQTRYLSYPWSSSTLIKCKRESRWLFTHRGRVVDPKAITSRR</sequence>
<proteinExistence type="predicted"/>
<name>A0A6A6DHD9_9PEZI</name>
<keyword evidence="1" id="KW-1133">Transmembrane helix</keyword>